<keyword evidence="3" id="KW-1185">Reference proteome</keyword>
<dbReference type="Proteomes" id="UP000018890">
    <property type="component" value="Unassembled WGS sequence"/>
</dbReference>
<feature type="compositionally biased region" description="Low complexity" evidence="1">
    <location>
        <begin position="18"/>
        <end position="28"/>
    </location>
</feature>
<dbReference type="InterPro" id="IPR025555">
    <property type="entry name" value="YppG"/>
</dbReference>
<accession>W4PX91</accession>
<feature type="compositionally biased region" description="Low complexity" evidence="1">
    <location>
        <begin position="42"/>
        <end position="54"/>
    </location>
</feature>
<feature type="compositionally biased region" description="Polar residues" evidence="1">
    <location>
        <begin position="67"/>
        <end position="77"/>
    </location>
</feature>
<evidence type="ECO:0000313" key="2">
    <source>
        <dbReference type="EMBL" id="GAE24446.1"/>
    </source>
</evidence>
<evidence type="ECO:0000313" key="3">
    <source>
        <dbReference type="Proteomes" id="UP000018890"/>
    </source>
</evidence>
<gene>
    <name evidence="2" type="ORF">JCM9140_374</name>
</gene>
<comment type="caution">
    <text evidence="2">The sequence shown here is derived from an EMBL/GenBank/DDBJ whole genome shotgun (WGS) entry which is preliminary data.</text>
</comment>
<evidence type="ECO:0000256" key="1">
    <source>
        <dbReference type="SAM" id="MobiDB-lite"/>
    </source>
</evidence>
<dbReference type="Pfam" id="PF14179">
    <property type="entry name" value="YppG"/>
    <property type="match status" value="1"/>
</dbReference>
<proteinExistence type="predicted"/>
<dbReference type="STRING" id="1236970.JCM9140_374"/>
<reference evidence="2" key="1">
    <citation type="journal article" date="2014" name="Genome Announc.">
        <title>Draft Genome Sequences of Three Alkaliphilic Bacillus Strains, Bacillus wakoensis JCM 9140T, Bacillus akibai JCM 9157T, and Bacillus hemicellulosilyticus JCM 9152T.</title>
        <authorList>
            <person name="Yuki M."/>
            <person name="Oshima K."/>
            <person name="Suda W."/>
            <person name="Oshida Y."/>
            <person name="Kitamura K."/>
            <person name="Iida T."/>
            <person name="Hattori M."/>
            <person name="Ohkuma M."/>
        </authorList>
    </citation>
    <scope>NUCLEOTIDE SEQUENCE [LARGE SCALE GENOMIC DNA]</scope>
    <source>
        <strain evidence="2">JCM 9140</strain>
    </source>
</reference>
<feature type="region of interest" description="Disordered" evidence="1">
    <location>
        <begin position="1"/>
        <end position="77"/>
    </location>
</feature>
<dbReference type="AlphaFoldDB" id="W4PX91"/>
<organism evidence="2 3">
    <name type="scientific">Halalkalibacter wakoensis JCM 9140</name>
    <dbReference type="NCBI Taxonomy" id="1236970"/>
    <lineage>
        <taxon>Bacteria</taxon>
        <taxon>Bacillati</taxon>
        <taxon>Bacillota</taxon>
        <taxon>Bacilli</taxon>
        <taxon>Bacillales</taxon>
        <taxon>Bacillaceae</taxon>
        <taxon>Halalkalibacter</taxon>
    </lineage>
</organism>
<name>W4PX91_9BACI</name>
<sequence length="123" mass="13922">MMPQQQQPFHNQTPYQNQFAPFQQQPPATHYPQQQQMNGFMHPMPHQGQQGRPRPQFPNAGMGMGNQPPSYKQNKPSFFKSAFTNESGSFDMGKTVSTVDQVVKTVHQASPIMKSIGSLFIKK</sequence>
<dbReference type="EMBL" id="BAUT01000002">
    <property type="protein sequence ID" value="GAE24446.1"/>
    <property type="molecule type" value="Genomic_DNA"/>
</dbReference>
<protein>
    <submittedName>
        <fullName evidence="2">Uncharacterized protein</fullName>
    </submittedName>
</protein>
<feature type="compositionally biased region" description="Polar residues" evidence="1">
    <location>
        <begin position="1"/>
        <end position="17"/>
    </location>
</feature>